<keyword evidence="4" id="KW-1185">Reference proteome</keyword>
<feature type="domain" description="DUF2249" evidence="2">
    <location>
        <begin position="202"/>
        <end position="267"/>
    </location>
</feature>
<organism evidence="3 4">
    <name type="scientific">Gelidibacter gilvus</name>
    <dbReference type="NCBI Taxonomy" id="59602"/>
    <lineage>
        <taxon>Bacteria</taxon>
        <taxon>Pseudomonadati</taxon>
        <taxon>Bacteroidota</taxon>
        <taxon>Flavobacteriia</taxon>
        <taxon>Flavobacteriales</taxon>
        <taxon>Flavobacteriaceae</taxon>
        <taxon>Gelidibacter</taxon>
    </lineage>
</organism>
<comment type="caution">
    <text evidence="3">The sequence shown here is derived from an EMBL/GenBank/DDBJ whole genome shotgun (WGS) entry which is preliminary data.</text>
</comment>
<evidence type="ECO:0000313" key="4">
    <source>
        <dbReference type="Proteomes" id="UP000289792"/>
    </source>
</evidence>
<reference evidence="3 4" key="1">
    <citation type="submission" date="2019-01" db="EMBL/GenBank/DDBJ databases">
        <title>Genome sequence of the Antarctic species Gelidibacter gilvus ACAM 158(T).</title>
        <authorList>
            <person name="Bowman J.P."/>
        </authorList>
    </citation>
    <scope>NUCLEOTIDE SEQUENCE [LARGE SCALE GENOMIC DNA]</scope>
    <source>
        <strain evidence="3 4">IC158</strain>
    </source>
</reference>
<feature type="domain" description="DUF2249" evidence="2">
    <location>
        <begin position="103"/>
        <end position="153"/>
    </location>
</feature>
<name>A0A4Q0XEB8_9FLAO</name>
<proteinExistence type="predicted"/>
<gene>
    <name evidence="3" type="ORF">ESZ48_18200</name>
</gene>
<dbReference type="AlphaFoldDB" id="A0A4Q0XEB8"/>
<evidence type="ECO:0000259" key="2">
    <source>
        <dbReference type="Pfam" id="PF10006"/>
    </source>
</evidence>
<protein>
    <submittedName>
        <fullName evidence="3">DUF2249 domain-containing protein</fullName>
    </submittedName>
</protein>
<feature type="domain" description="DUF1858" evidence="1">
    <location>
        <begin position="4"/>
        <end position="63"/>
    </location>
</feature>
<evidence type="ECO:0000259" key="1">
    <source>
        <dbReference type="Pfam" id="PF08984"/>
    </source>
</evidence>
<sequence>MKSINANTKIAYLINAHPDALEAIISINPKFETLRNLELRKELAGRTSIAMASEMGGCQVDDFFSKLQPLGFEIDTDTKAVVEDKKELPEFITTLRKNQIIDFDVRELLASGKDPLTLILDKVKSVHEGEALKVINTFEPVPLIKMLEKQGFDVYADVISNDLVETYFYKKSDKTAVEAPKTDSAHSGWDGMMQRFIDKLVTVDVRQLEMPQPMMTILEELDKLPADEALYVYHKRIPVFLLPELSDRDFDYRIKEMSEGEVRLLIFRN</sequence>
<dbReference type="InterPro" id="IPR036868">
    <property type="entry name" value="TusA-like_sf"/>
</dbReference>
<dbReference type="Gene3D" id="1.10.3910.10">
    <property type="entry name" value="SP0561-like"/>
    <property type="match status" value="1"/>
</dbReference>
<dbReference type="InterPro" id="IPR038062">
    <property type="entry name" value="ScdA-like_N_sf"/>
</dbReference>
<dbReference type="SUPFAM" id="SSF140683">
    <property type="entry name" value="SP0561-like"/>
    <property type="match status" value="1"/>
</dbReference>
<dbReference type="InterPro" id="IPR018720">
    <property type="entry name" value="DUF2249"/>
</dbReference>
<dbReference type="OrthoDB" id="128918at2"/>
<dbReference type="SUPFAM" id="SSF64307">
    <property type="entry name" value="SirA-like"/>
    <property type="match status" value="1"/>
</dbReference>
<dbReference type="Pfam" id="PF08984">
    <property type="entry name" value="DUF1858"/>
    <property type="match status" value="1"/>
</dbReference>
<dbReference type="EMBL" id="SDDZ01000019">
    <property type="protein sequence ID" value="RXJ44332.1"/>
    <property type="molecule type" value="Genomic_DNA"/>
</dbReference>
<dbReference type="RefSeq" id="WP_129018932.1">
    <property type="nucleotide sequence ID" value="NZ_SDDZ01000019.1"/>
</dbReference>
<dbReference type="Pfam" id="PF10006">
    <property type="entry name" value="DUF2249"/>
    <property type="match status" value="2"/>
</dbReference>
<dbReference type="InterPro" id="IPR015077">
    <property type="entry name" value="DUF1858"/>
</dbReference>
<accession>A0A4Q0XEB8</accession>
<dbReference type="Proteomes" id="UP000289792">
    <property type="component" value="Unassembled WGS sequence"/>
</dbReference>
<evidence type="ECO:0000313" key="3">
    <source>
        <dbReference type="EMBL" id="RXJ44332.1"/>
    </source>
</evidence>